<evidence type="ECO:0000313" key="3">
    <source>
        <dbReference type="Proteomes" id="UP001499987"/>
    </source>
</evidence>
<gene>
    <name evidence="2" type="ORF">GCM10009663_11290</name>
</gene>
<sequence>MPFLEEREPGRAGHAWLAIAAATLTLVGLYLWPWWSDGTTFLEYRDDLGRRGTHGAWWNAVWLGWFRFGFALQTVAVLVLPFAVVRRDGWHWLSAAAVLGAGWQLVGVLGSTVFHTSPAPFLGPLAGLLAAVAWLAGRAPRRRTSSA</sequence>
<keyword evidence="1" id="KW-1133">Transmembrane helix</keyword>
<comment type="caution">
    <text evidence="2">The sequence shown here is derived from an EMBL/GenBank/DDBJ whole genome shotgun (WGS) entry which is preliminary data.</text>
</comment>
<protein>
    <submittedName>
        <fullName evidence="2">Uncharacterized protein</fullName>
    </submittedName>
</protein>
<feature type="transmembrane region" description="Helical" evidence="1">
    <location>
        <begin position="55"/>
        <end position="80"/>
    </location>
</feature>
<organism evidence="2 3">
    <name type="scientific">Kitasatospora arboriphila</name>
    <dbReference type="NCBI Taxonomy" id="258052"/>
    <lineage>
        <taxon>Bacteria</taxon>
        <taxon>Bacillati</taxon>
        <taxon>Actinomycetota</taxon>
        <taxon>Actinomycetes</taxon>
        <taxon>Kitasatosporales</taxon>
        <taxon>Streptomycetaceae</taxon>
        <taxon>Kitasatospora</taxon>
    </lineage>
</organism>
<feature type="transmembrane region" description="Helical" evidence="1">
    <location>
        <begin position="12"/>
        <end position="35"/>
    </location>
</feature>
<feature type="transmembrane region" description="Helical" evidence="1">
    <location>
        <begin position="119"/>
        <end position="137"/>
    </location>
</feature>
<reference evidence="2 3" key="1">
    <citation type="journal article" date="2019" name="Int. J. Syst. Evol. Microbiol.">
        <title>The Global Catalogue of Microorganisms (GCM) 10K type strain sequencing project: providing services to taxonomists for standard genome sequencing and annotation.</title>
        <authorList>
            <consortium name="The Broad Institute Genomics Platform"/>
            <consortium name="The Broad Institute Genome Sequencing Center for Infectious Disease"/>
            <person name="Wu L."/>
            <person name="Ma J."/>
        </authorList>
    </citation>
    <scope>NUCLEOTIDE SEQUENCE [LARGE SCALE GENOMIC DNA]</scope>
    <source>
        <strain evidence="2 3">JCM 13002</strain>
    </source>
</reference>
<evidence type="ECO:0000256" key="1">
    <source>
        <dbReference type="SAM" id="Phobius"/>
    </source>
</evidence>
<dbReference type="RefSeq" id="WP_344622366.1">
    <property type="nucleotide sequence ID" value="NZ_BAAALD010000007.1"/>
</dbReference>
<keyword evidence="1" id="KW-0472">Membrane</keyword>
<proteinExistence type="predicted"/>
<feature type="transmembrane region" description="Helical" evidence="1">
    <location>
        <begin position="92"/>
        <end position="113"/>
    </location>
</feature>
<dbReference type="EMBL" id="BAAALD010000007">
    <property type="protein sequence ID" value="GAA1073124.1"/>
    <property type="molecule type" value="Genomic_DNA"/>
</dbReference>
<dbReference type="Proteomes" id="UP001499987">
    <property type="component" value="Unassembled WGS sequence"/>
</dbReference>
<accession>A0ABN1TCQ9</accession>
<keyword evidence="1" id="KW-0812">Transmembrane</keyword>
<name>A0ABN1TCQ9_9ACTN</name>
<keyword evidence="3" id="KW-1185">Reference proteome</keyword>
<evidence type="ECO:0000313" key="2">
    <source>
        <dbReference type="EMBL" id="GAA1073124.1"/>
    </source>
</evidence>